<dbReference type="Pfam" id="PF00561">
    <property type="entry name" value="Abhydrolase_1"/>
    <property type="match status" value="1"/>
</dbReference>
<protein>
    <submittedName>
        <fullName evidence="2">Tropinesterase</fullName>
        <ecNumber evidence="2">3.1.1.10</ecNumber>
    </submittedName>
</protein>
<dbReference type="GO" id="GO:0016020">
    <property type="term" value="C:membrane"/>
    <property type="evidence" value="ECO:0007669"/>
    <property type="project" value="TreeGrafter"/>
</dbReference>
<feature type="domain" description="AB hydrolase-1" evidence="1">
    <location>
        <begin position="25"/>
        <end position="149"/>
    </location>
</feature>
<keyword evidence="2" id="KW-0378">Hydrolase</keyword>
<dbReference type="EMBL" id="FWPT01000005">
    <property type="protein sequence ID" value="SMA47410.1"/>
    <property type="molecule type" value="Genomic_DNA"/>
</dbReference>
<reference evidence="2 3" key="1">
    <citation type="submission" date="2017-03" db="EMBL/GenBank/DDBJ databases">
        <authorList>
            <person name="Afonso C.L."/>
            <person name="Miller P.J."/>
            <person name="Scott M.A."/>
            <person name="Spackman E."/>
            <person name="Goraichik I."/>
            <person name="Dimitrov K.M."/>
            <person name="Suarez D.L."/>
            <person name="Swayne D.E."/>
        </authorList>
    </citation>
    <scope>NUCLEOTIDE SEQUENCE [LARGE SCALE GENOMIC DNA]</scope>
    <source>
        <strain evidence="2">SB41UT1</strain>
    </source>
</reference>
<dbReference type="InterPro" id="IPR000073">
    <property type="entry name" value="AB_hydrolase_1"/>
</dbReference>
<name>A0A1X7AKL6_9GAMM</name>
<keyword evidence="3" id="KW-1185">Reference proteome</keyword>
<dbReference type="AlphaFoldDB" id="A0A1X7AKL6"/>
<dbReference type="EC" id="3.1.1.10" evidence="2"/>
<gene>
    <name evidence="2" type="ORF">EHSB41UT_02408</name>
</gene>
<accession>A0A1X7AKL6</accession>
<dbReference type="GO" id="GO:0050357">
    <property type="term" value="F:tropinesterase activity"/>
    <property type="evidence" value="ECO:0007669"/>
    <property type="project" value="UniProtKB-EC"/>
</dbReference>
<evidence type="ECO:0000313" key="3">
    <source>
        <dbReference type="Proteomes" id="UP000196573"/>
    </source>
</evidence>
<evidence type="ECO:0000313" key="2">
    <source>
        <dbReference type="EMBL" id="SMA47410.1"/>
    </source>
</evidence>
<dbReference type="PANTHER" id="PTHR43798:SF33">
    <property type="entry name" value="HYDROLASE, PUTATIVE (AFU_ORTHOLOGUE AFUA_2G14860)-RELATED"/>
    <property type="match status" value="1"/>
</dbReference>
<dbReference type="RefSeq" id="WP_087110178.1">
    <property type="nucleotide sequence ID" value="NZ_CBCSCN010000003.1"/>
</dbReference>
<dbReference type="PRINTS" id="PR00111">
    <property type="entry name" value="ABHYDROLASE"/>
</dbReference>
<dbReference type="SUPFAM" id="SSF53474">
    <property type="entry name" value="alpha/beta-Hydrolases"/>
    <property type="match status" value="1"/>
</dbReference>
<dbReference type="PANTHER" id="PTHR43798">
    <property type="entry name" value="MONOACYLGLYCEROL LIPASE"/>
    <property type="match status" value="1"/>
</dbReference>
<dbReference type="Proteomes" id="UP000196573">
    <property type="component" value="Unassembled WGS sequence"/>
</dbReference>
<dbReference type="OrthoDB" id="149912at2"/>
<proteinExistence type="predicted"/>
<organism evidence="2 3">
    <name type="scientific">Parendozoicomonas haliclonae</name>
    <dbReference type="NCBI Taxonomy" id="1960125"/>
    <lineage>
        <taxon>Bacteria</taxon>
        <taxon>Pseudomonadati</taxon>
        <taxon>Pseudomonadota</taxon>
        <taxon>Gammaproteobacteria</taxon>
        <taxon>Oceanospirillales</taxon>
        <taxon>Endozoicomonadaceae</taxon>
        <taxon>Parendozoicomonas</taxon>
    </lineage>
</organism>
<dbReference type="InterPro" id="IPR029058">
    <property type="entry name" value="AB_hydrolase_fold"/>
</dbReference>
<dbReference type="Gene3D" id="3.40.50.1820">
    <property type="entry name" value="alpha/beta hydrolase"/>
    <property type="match status" value="1"/>
</dbReference>
<evidence type="ECO:0000259" key="1">
    <source>
        <dbReference type="Pfam" id="PF00561"/>
    </source>
</evidence>
<sequence>MDSSLTFTVSGQSFSALSWGDENAPVVLALHGWLDNAASFSRLAPQLEGMRIVAVDLAGHGHSDHRGVGADYPLWSHIPDVLAIADQLGLEKIHLLGHSMGAIIATMLAATVPERVASLTLIDGLLPAATPAEQTAEQLRKAVLWRNRKRNGLRQFASIEDAVRVRQTGFDTISADAAEIIVRRALKAHNEGWVWRSDPRLMAPTAQRLTLEQCRVLVEALDAPALLVTARDGFVDKALSASQELQKHLKVLTLEGDHHLHLEADTVAAVVKAISPHLQQVLNQEHNSQR</sequence>
<dbReference type="InterPro" id="IPR050266">
    <property type="entry name" value="AB_hydrolase_sf"/>
</dbReference>